<dbReference type="EMBL" id="PVWJ01000030">
    <property type="protein sequence ID" value="PSB03508.1"/>
    <property type="molecule type" value="Genomic_DNA"/>
</dbReference>
<gene>
    <name evidence="1" type="ORF">C7B64_08060</name>
</gene>
<proteinExistence type="predicted"/>
<name>A0A2T1C5T2_9CYAN</name>
<reference evidence="1 2" key="1">
    <citation type="submission" date="2018-02" db="EMBL/GenBank/DDBJ databases">
        <authorList>
            <person name="Cohen D.B."/>
            <person name="Kent A.D."/>
        </authorList>
    </citation>
    <scope>NUCLEOTIDE SEQUENCE [LARGE SCALE GENOMIC DNA]</scope>
    <source>
        <strain evidence="1 2">CCAP 1448/3</strain>
    </source>
</reference>
<sequence length="188" mass="21516">MAHKSISFNSADDRWAQTQAEMLEMLLEREAEIYPWETAPAEAYFGDVDTEFQWEEWSEDEIELRSNRFFSQLDNCFPTAKESVSQRFANLVPQGWLEIIAQKAKAVTAANVSLADQLVECVAELLPHWGTEDLLVLARPLAYSMRDEVVSIESLVPRINETPWIELSEIEKARLSLAIARYAIDDFS</sequence>
<reference evidence="1 2" key="2">
    <citation type="submission" date="2018-03" db="EMBL/GenBank/DDBJ databases">
        <title>The ancient ancestry and fast evolution of plastids.</title>
        <authorList>
            <person name="Moore K.R."/>
            <person name="Magnabosco C."/>
            <person name="Momper L."/>
            <person name="Gold D.A."/>
            <person name="Bosak T."/>
            <person name="Fournier G.P."/>
        </authorList>
    </citation>
    <scope>NUCLEOTIDE SEQUENCE [LARGE SCALE GENOMIC DNA]</scope>
    <source>
        <strain evidence="1 2">CCAP 1448/3</strain>
    </source>
</reference>
<evidence type="ECO:0000313" key="1">
    <source>
        <dbReference type="EMBL" id="PSB03508.1"/>
    </source>
</evidence>
<dbReference type="AlphaFoldDB" id="A0A2T1C5T2"/>
<comment type="caution">
    <text evidence="1">The sequence shown here is derived from an EMBL/GenBank/DDBJ whole genome shotgun (WGS) entry which is preliminary data.</text>
</comment>
<evidence type="ECO:0000313" key="2">
    <source>
        <dbReference type="Proteomes" id="UP000238762"/>
    </source>
</evidence>
<organism evidence="1 2">
    <name type="scientific">Merismopedia glauca CCAP 1448/3</name>
    <dbReference type="NCBI Taxonomy" id="1296344"/>
    <lineage>
        <taxon>Bacteria</taxon>
        <taxon>Bacillati</taxon>
        <taxon>Cyanobacteriota</taxon>
        <taxon>Cyanophyceae</taxon>
        <taxon>Synechococcales</taxon>
        <taxon>Merismopediaceae</taxon>
        <taxon>Merismopedia</taxon>
    </lineage>
</organism>
<keyword evidence="2" id="KW-1185">Reference proteome</keyword>
<accession>A0A2T1C5T2</accession>
<dbReference type="RefSeq" id="WP_106288129.1">
    <property type="nucleotide sequence ID" value="NZ_CAWNTC010000252.1"/>
</dbReference>
<dbReference type="Proteomes" id="UP000238762">
    <property type="component" value="Unassembled WGS sequence"/>
</dbReference>
<protein>
    <submittedName>
        <fullName evidence="1">Uncharacterized protein</fullName>
    </submittedName>
</protein>